<dbReference type="InterPro" id="IPR008254">
    <property type="entry name" value="Flavodoxin/NO_synth"/>
</dbReference>
<evidence type="ECO:0000313" key="8">
    <source>
        <dbReference type="EMBL" id="SCU97647.1"/>
    </source>
</evidence>
<name>A0A1K0JKJ1_CUPNE</name>
<dbReference type="InterPro" id="IPR005025">
    <property type="entry name" value="FMN_Rdtase-like_dom"/>
</dbReference>
<dbReference type="Gene3D" id="3.40.50.360">
    <property type="match status" value="1"/>
</dbReference>
<gene>
    <name evidence="8" type="ORF">CNECB9_5430066</name>
</gene>
<keyword evidence="4" id="KW-0288">FMN</keyword>
<organism evidence="8">
    <name type="scientific">Cupriavidus necator</name>
    <name type="common">Alcaligenes eutrophus</name>
    <name type="synonym">Ralstonia eutropha</name>
    <dbReference type="NCBI Taxonomy" id="106590"/>
    <lineage>
        <taxon>Bacteria</taxon>
        <taxon>Pseudomonadati</taxon>
        <taxon>Pseudomonadota</taxon>
        <taxon>Betaproteobacteria</taxon>
        <taxon>Burkholderiales</taxon>
        <taxon>Burkholderiaceae</taxon>
        <taxon>Cupriavidus</taxon>
    </lineage>
</organism>
<dbReference type="Pfam" id="PF03358">
    <property type="entry name" value="FMN_red"/>
    <property type="match status" value="1"/>
</dbReference>
<dbReference type="NCBIfam" id="TIGR01755">
    <property type="entry name" value="flav_wrbA"/>
    <property type="match status" value="1"/>
</dbReference>
<dbReference type="PROSITE" id="PS50902">
    <property type="entry name" value="FLAVODOXIN_LIKE"/>
    <property type="match status" value="1"/>
</dbReference>
<feature type="region of interest" description="Disordered" evidence="6">
    <location>
        <begin position="153"/>
        <end position="175"/>
    </location>
</feature>
<dbReference type="SUPFAM" id="SSF52218">
    <property type="entry name" value="Flavoproteins"/>
    <property type="match status" value="1"/>
</dbReference>
<evidence type="ECO:0000256" key="2">
    <source>
        <dbReference type="ARBA" id="ARBA00006961"/>
    </source>
</evidence>
<dbReference type="PANTHER" id="PTHR30546:SF23">
    <property type="entry name" value="FLAVOPROTEIN-LIKE PROTEIN YCP4-RELATED"/>
    <property type="match status" value="1"/>
</dbReference>
<keyword evidence="8" id="KW-0560">Oxidoreductase</keyword>
<dbReference type="GO" id="GO:0016020">
    <property type="term" value="C:membrane"/>
    <property type="evidence" value="ECO:0007669"/>
    <property type="project" value="TreeGrafter"/>
</dbReference>
<reference evidence="8" key="1">
    <citation type="submission" date="2016-09" db="EMBL/GenBank/DDBJ databases">
        <authorList>
            <person name="Capua I."/>
            <person name="De Benedictis P."/>
            <person name="Joannis T."/>
            <person name="Lombin L.H."/>
            <person name="Cattoli G."/>
        </authorList>
    </citation>
    <scope>NUCLEOTIDE SEQUENCE</scope>
    <source>
        <strain evidence="8">B9</strain>
    </source>
</reference>
<dbReference type="InterPro" id="IPR001226">
    <property type="entry name" value="Flavodoxin_CS"/>
</dbReference>
<evidence type="ECO:0000256" key="3">
    <source>
        <dbReference type="ARBA" id="ARBA00022630"/>
    </source>
</evidence>
<comment type="similarity">
    <text evidence="2">Belongs to the WrbA family.</text>
</comment>
<evidence type="ECO:0000256" key="4">
    <source>
        <dbReference type="ARBA" id="ARBA00022643"/>
    </source>
</evidence>
<dbReference type="GO" id="GO:0003955">
    <property type="term" value="F:NAD(P)H dehydrogenase (quinone) activity"/>
    <property type="evidence" value="ECO:0007669"/>
    <property type="project" value="InterPro"/>
</dbReference>
<dbReference type="InterPro" id="IPR029039">
    <property type="entry name" value="Flavoprotein-like_sf"/>
</dbReference>
<keyword evidence="3" id="KW-0285">Flavoprotein</keyword>
<dbReference type="NCBIfam" id="NF002999">
    <property type="entry name" value="PRK03767.1"/>
    <property type="match status" value="1"/>
</dbReference>
<dbReference type="AlphaFoldDB" id="A0A1K0JKJ1"/>
<protein>
    <recommendedName>
        <fullName evidence="5">Flavoprotein WrbA</fullName>
    </recommendedName>
</protein>
<evidence type="ECO:0000256" key="6">
    <source>
        <dbReference type="SAM" id="MobiDB-lite"/>
    </source>
</evidence>
<accession>A0A1K0JKJ1</accession>
<dbReference type="GO" id="GO:0009055">
    <property type="term" value="F:electron transfer activity"/>
    <property type="evidence" value="ECO:0007669"/>
    <property type="project" value="InterPro"/>
</dbReference>
<dbReference type="FunFam" id="3.40.50.360:FF:000001">
    <property type="entry name" value="NAD(P)H dehydrogenase (Quinone) FQR1-like"/>
    <property type="match status" value="1"/>
</dbReference>
<dbReference type="PANTHER" id="PTHR30546">
    <property type="entry name" value="FLAVODOXIN-RELATED PROTEIN WRBA-RELATED"/>
    <property type="match status" value="1"/>
</dbReference>
<sequence>MTDILVLYYSRHGSTRKLAELIANGIDSVPGAQARLRTVPPVSTVCEATASDIPADGPPYAELRDLEECAGLALGSPTRFGNMAAPMKYFLDGTVAQWLSGALTGKPACVFTATGSLHGGQETTLLSMMLPLLHHGMLILGLPYSEKGLMTTASGGTPYGPSHHAHGDNRGPVTEDESGLAIAMGRRLAQTALRLAGGAA</sequence>
<dbReference type="EMBL" id="FMSH01000494">
    <property type="protein sequence ID" value="SCU97647.1"/>
    <property type="molecule type" value="Genomic_DNA"/>
</dbReference>
<proteinExistence type="inferred from homology"/>
<dbReference type="RefSeq" id="WP_340529997.1">
    <property type="nucleotide sequence ID" value="NZ_CP196450.1"/>
</dbReference>
<dbReference type="InterPro" id="IPR010089">
    <property type="entry name" value="Flavoprotein_WrbA-like"/>
</dbReference>
<feature type="domain" description="Flavodoxin-like" evidence="7">
    <location>
        <begin position="4"/>
        <end position="188"/>
    </location>
</feature>
<comment type="cofactor">
    <cofactor evidence="1">
        <name>FMN</name>
        <dbReference type="ChEBI" id="CHEBI:58210"/>
    </cofactor>
</comment>
<dbReference type="PROSITE" id="PS00201">
    <property type="entry name" value="FLAVODOXIN"/>
    <property type="match status" value="1"/>
</dbReference>
<evidence type="ECO:0000256" key="1">
    <source>
        <dbReference type="ARBA" id="ARBA00001917"/>
    </source>
</evidence>
<evidence type="ECO:0000259" key="7">
    <source>
        <dbReference type="PROSITE" id="PS50902"/>
    </source>
</evidence>
<dbReference type="GO" id="GO:0010181">
    <property type="term" value="F:FMN binding"/>
    <property type="evidence" value="ECO:0007669"/>
    <property type="project" value="InterPro"/>
</dbReference>
<evidence type="ECO:0000256" key="5">
    <source>
        <dbReference type="ARBA" id="ARBA00029652"/>
    </source>
</evidence>